<name>A0ACB6ZKB1_THEGA</name>
<keyword evidence="2" id="KW-1185">Reference proteome</keyword>
<comment type="caution">
    <text evidence="1">The sequence shown here is derived from an EMBL/GenBank/DDBJ whole genome shotgun (WGS) entry which is preliminary data.</text>
</comment>
<gene>
    <name evidence="1" type="ORF">BDM02DRAFT_1684899</name>
</gene>
<sequence length="208" mass="23910">MASWDLRSRLQNVFSRVQRILEQIFLYLPGQDIIKMEAVSRCSRDVFRDSPALQYQRNLFSAGLSDNLCVSCDMPQQRKAYEAYVRKWSDAGRAVRNVYNLPRESFSQYYMDMIFGCSFPVDGWVPPFVSFVSRRPGAKSQSNGRHVNIHLFHRKGVPCCTFGSLFEAGFRCRQLLLHYVARVTVGHILNFVLVMNGTLGRCLLLVNP</sequence>
<evidence type="ECO:0000313" key="1">
    <source>
        <dbReference type="EMBL" id="KAF9649979.1"/>
    </source>
</evidence>
<protein>
    <submittedName>
        <fullName evidence="1">Uncharacterized protein</fullName>
    </submittedName>
</protein>
<reference evidence="1" key="2">
    <citation type="journal article" date="2020" name="Nat. Commun.">
        <title>Large-scale genome sequencing of mycorrhizal fungi provides insights into the early evolution of symbiotic traits.</title>
        <authorList>
            <person name="Miyauchi S."/>
            <person name="Kiss E."/>
            <person name="Kuo A."/>
            <person name="Drula E."/>
            <person name="Kohler A."/>
            <person name="Sanchez-Garcia M."/>
            <person name="Morin E."/>
            <person name="Andreopoulos B."/>
            <person name="Barry K.W."/>
            <person name="Bonito G."/>
            <person name="Buee M."/>
            <person name="Carver A."/>
            <person name="Chen C."/>
            <person name="Cichocki N."/>
            <person name="Clum A."/>
            <person name="Culley D."/>
            <person name="Crous P.W."/>
            <person name="Fauchery L."/>
            <person name="Girlanda M."/>
            <person name="Hayes R.D."/>
            <person name="Keri Z."/>
            <person name="LaButti K."/>
            <person name="Lipzen A."/>
            <person name="Lombard V."/>
            <person name="Magnuson J."/>
            <person name="Maillard F."/>
            <person name="Murat C."/>
            <person name="Nolan M."/>
            <person name="Ohm R.A."/>
            <person name="Pangilinan J."/>
            <person name="Pereira M.F."/>
            <person name="Perotto S."/>
            <person name="Peter M."/>
            <person name="Pfister S."/>
            <person name="Riley R."/>
            <person name="Sitrit Y."/>
            <person name="Stielow J.B."/>
            <person name="Szollosi G."/>
            <person name="Zifcakova L."/>
            <person name="Stursova M."/>
            <person name="Spatafora J.W."/>
            <person name="Tedersoo L."/>
            <person name="Vaario L.M."/>
            <person name="Yamada A."/>
            <person name="Yan M."/>
            <person name="Wang P."/>
            <person name="Xu J."/>
            <person name="Bruns T."/>
            <person name="Baldrian P."/>
            <person name="Vilgalys R."/>
            <person name="Dunand C."/>
            <person name="Henrissat B."/>
            <person name="Grigoriev I.V."/>
            <person name="Hibbett D."/>
            <person name="Nagy L.G."/>
            <person name="Martin F.M."/>
        </authorList>
    </citation>
    <scope>NUCLEOTIDE SEQUENCE</scope>
    <source>
        <strain evidence="1">P2</strain>
    </source>
</reference>
<accession>A0ACB6ZKB1</accession>
<proteinExistence type="predicted"/>
<reference evidence="1" key="1">
    <citation type="submission" date="2019-10" db="EMBL/GenBank/DDBJ databases">
        <authorList>
            <consortium name="DOE Joint Genome Institute"/>
            <person name="Kuo A."/>
            <person name="Miyauchi S."/>
            <person name="Kiss E."/>
            <person name="Drula E."/>
            <person name="Kohler A."/>
            <person name="Sanchez-Garcia M."/>
            <person name="Andreopoulos B."/>
            <person name="Barry K.W."/>
            <person name="Bonito G."/>
            <person name="Buee M."/>
            <person name="Carver A."/>
            <person name="Chen C."/>
            <person name="Cichocki N."/>
            <person name="Clum A."/>
            <person name="Culley D."/>
            <person name="Crous P.W."/>
            <person name="Fauchery L."/>
            <person name="Girlanda M."/>
            <person name="Hayes R."/>
            <person name="Keri Z."/>
            <person name="Labutti K."/>
            <person name="Lipzen A."/>
            <person name="Lombard V."/>
            <person name="Magnuson J."/>
            <person name="Maillard F."/>
            <person name="Morin E."/>
            <person name="Murat C."/>
            <person name="Nolan M."/>
            <person name="Ohm R."/>
            <person name="Pangilinan J."/>
            <person name="Pereira M."/>
            <person name="Perotto S."/>
            <person name="Peter M."/>
            <person name="Riley R."/>
            <person name="Sitrit Y."/>
            <person name="Stielow B."/>
            <person name="Szollosi G."/>
            <person name="Zifcakova L."/>
            <person name="Stursova M."/>
            <person name="Spatafora J.W."/>
            <person name="Tedersoo L."/>
            <person name="Vaario L.-M."/>
            <person name="Yamada A."/>
            <person name="Yan M."/>
            <person name="Wang P."/>
            <person name="Xu J."/>
            <person name="Bruns T."/>
            <person name="Baldrian P."/>
            <person name="Vilgalys R."/>
            <person name="Henrissat B."/>
            <person name="Grigoriev I.V."/>
            <person name="Hibbett D."/>
            <person name="Nagy L.G."/>
            <person name="Martin F.M."/>
        </authorList>
    </citation>
    <scope>NUCLEOTIDE SEQUENCE</scope>
    <source>
        <strain evidence="1">P2</strain>
    </source>
</reference>
<dbReference type="EMBL" id="MU117990">
    <property type="protein sequence ID" value="KAF9649979.1"/>
    <property type="molecule type" value="Genomic_DNA"/>
</dbReference>
<dbReference type="Proteomes" id="UP000886501">
    <property type="component" value="Unassembled WGS sequence"/>
</dbReference>
<evidence type="ECO:0000313" key="2">
    <source>
        <dbReference type="Proteomes" id="UP000886501"/>
    </source>
</evidence>
<organism evidence="1 2">
    <name type="scientific">Thelephora ganbajun</name>
    <name type="common">Ganba fungus</name>
    <dbReference type="NCBI Taxonomy" id="370292"/>
    <lineage>
        <taxon>Eukaryota</taxon>
        <taxon>Fungi</taxon>
        <taxon>Dikarya</taxon>
        <taxon>Basidiomycota</taxon>
        <taxon>Agaricomycotina</taxon>
        <taxon>Agaricomycetes</taxon>
        <taxon>Thelephorales</taxon>
        <taxon>Thelephoraceae</taxon>
        <taxon>Thelephora</taxon>
    </lineage>
</organism>